<dbReference type="InterPro" id="IPR036388">
    <property type="entry name" value="WH-like_DNA-bd_sf"/>
</dbReference>
<dbReference type="RefSeq" id="WP_201426767.1">
    <property type="nucleotide sequence ID" value="NZ_JAEQMG010000035.1"/>
</dbReference>
<dbReference type="SMART" id="SM00418">
    <property type="entry name" value="HTH_ARSR"/>
    <property type="match status" value="1"/>
</dbReference>
<dbReference type="AlphaFoldDB" id="A0A934TZ42"/>
<dbReference type="NCBIfam" id="NF033788">
    <property type="entry name" value="HTH_metalloreg"/>
    <property type="match status" value="1"/>
</dbReference>
<dbReference type="EMBL" id="JAEQMG010000035">
    <property type="protein sequence ID" value="MBK6087463.1"/>
    <property type="molecule type" value="Genomic_DNA"/>
</dbReference>
<sequence length="110" mass="12916">MAHEDHQDIVREIKENMPDADTLFELADFFKVFGDSTRIRIMCALFEKELSVCCIADIVGMEQSTVSHQLRVLRQENLVKVRREGKQSYYSLEDEHIQKIFEMGLEHILE</sequence>
<dbReference type="PANTHER" id="PTHR43132">
    <property type="entry name" value="ARSENICAL RESISTANCE OPERON REPRESSOR ARSR-RELATED"/>
    <property type="match status" value="1"/>
</dbReference>
<protein>
    <submittedName>
        <fullName evidence="5">Winged helix-turn-helix transcriptional regulator</fullName>
    </submittedName>
</protein>
<keyword evidence="2" id="KW-0238">DNA-binding</keyword>
<evidence type="ECO:0000256" key="2">
    <source>
        <dbReference type="ARBA" id="ARBA00023125"/>
    </source>
</evidence>
<dbReference type="GO" id="GO:0003677">
    <property type="term" value="F:DNA binding"/>
    <property type="evidence" value="ECO:0007669"/>
    <property type="project" value="UniProtKB-KW"/>
</dbReference>
<dbReference type="InterPro" id="IPR011991">
    <property type="entry name" value="ArsR-like_HTH"/>
</dbReference>
<dbReference type="Gene3D" id="1.10.10.10">
    <property type="entry name" value="Winged helix-like DNA-binding domain superfamily/Winged helix DNA-binding domain"/>
    <property type="match status" value="1"/>
</dbReference>
<dbReference type="PRINTS" id="PR00778">
    <property type="entry name" value="HTHARSR"/>
</dbReference>
<dbReference type="PANTHER" id="PTHR43132:SF6">
    <property type="entry name" value="HTH-TYPE TRANSCRIPTIONAL REPRESSOR CZRA"/>
    <property type="match status" value="1"/>
</dbReference>
<dbReference type="PROSITE" id="PS50987">
    <property type="entry name" value="HTH_ARSR_2"/>
    <property type="match status" value="1"/>
</dbReference>
<evidence type="ECO:0000259" key="4">
    <source>
        <dbReference type="PROSITE" id="PS50987"/>
    </source>
</evidence>
<dbReference type="SUPFAM" id="SSF46785">
    <property type="entry name" value="Winged helix' DNA-binding domain"/>
    <property type="match status" value="1"/>
</dbReference>
<keyword evidence="3" id="KW-0804">Transcription</keyword>
<evidence type="ECO:0000313" key="6">
    <source>
        <dbReference type="Proteomes" id="UP000633365"/>
    </source>
</evidence>
<evidence type="ECO:0000313" key="5">
    <source>
        <dbReference type="EMBL" id="MBK6087463.1"/>
    </source>
</evidence>
<accession>A0A934TZ42</accession>
<dbReference type="Proteomes" id="UP000633365">
    <property type="component" value="Unassembled WGS sequence"/>
</dbReference>
<gene>
    <name evidence="5" type="ORF">JKK62_02155</name>
</gene>
<organism evidence="5 6">
    <name type="scientific">Ruminococcus difficilis</name>
    <dbReference type="NCBI Taxonomy" id="2763069"/>
    <lineage>
        <taxon>Bacteria</taxon>
        <taxon>Bacillati</taxon>
        <taxon>Bacillota</taxon>
        <taxon>Clostridia</taxon>
        <taxon>Eubacteriales</taxon>
        <taxon>Oscillospiraceae</taxon>
        <taxon>Ruminococcus</taxon>
    </lineage>
</organism>
<evidence type="ECO:0000256" key="3">
    <source>
        <dbReference type="ARBA" id="ARBA00023163"/>
    </source>
</evidence>
<proteinExistence type="predicted"/>
<dbReference type="Pfam" id="PF01022">
    <property type="entry name" value="HTH_5"/>
    <property type="match status" value="1"/>
</dbReference>
<name>A0A934TZ42_9FIRM</name>
<dbReference type="InterPro" id="IPR036390">
    <property type="entry name" value="WH_DNA-bd_sf"/>
</dbReference>
<dbReference type="InterPro" id="IPR051011">
    <property type="entry name" value="Metal_resp_trans_reg"/>
</dbReference>
<evidence type="ECO:0000256" key="1">
    <source>
        <dbReference type="ARBA" id="ARBA00023015"/>
    </source>
</evidence>
<feature type="domain" description="HTH arsR-type" evidence="4">
    <location>
        <begin position="18"/>
        <end position="110"/>
    </location>
</feature>
<reference evidence="5" key="1">
    <citation type="submission" date="2021-01" db="EMBL/GenBank/DDBJ databases">
        <title>Genome public.</title>
        <authorList>
            <person name="Liu C."/>
            <person name="Sun Q."/>
        </authorList>
    </citation>
    <scope>NUCLEOTIDE SEQUENCE</scope>
    <source>
        <strain evidence="5">M6</strain>
    </source>
</reference>
<keyword evidence="6" id="KW-1185">Reference proteome</keyword>
<dbReference type="GO" id="GO:0003700">
    <property type="term" value="F:DNA-binding transcription factor activity"/>
    <property type="evidence" value="ECO:0007669"/>
    <property type="project" value="InterPro"/>
</dbReference>
<keyword evidence="1" id="KW-0805">Transcription regulation</keyword>
<dbReference type="InterPro" id="IPR001845">
    <property type="entry name" value="HTH_ArsR_DNA-bd_dom"/>
</dbReference>
<comment type="caution">
    <text evidence="5">The sequence shown here is derived from an EMBL/GenBank/DDBJ whole genome shotgun (WGS) entry which is preliminary data.</text>
</comment>
<dbReference type="CDD" id="cd00090">
    <property type="entry name" value="HTH_ARSR"/>
    <property type="match status" value="1"/>
</dbReference>